<gene>
    <name evidence="3" type="ORF">PYX00_004856</name>
</gene>
<dbReference type="InterPro" id="IPR001715">
    <property type="entry name" value="CH_dom"/>
</dbReference>
<accession>A0AAW2I5I8</accession>
<dbReference type="PANTHER" id="PTHR12509:SF9">
    <property type="entry name" value="SPERM FLAGELLAR PROTEIN 1 ISOFORM X1"/>
    <property type="match status" value="1"/>
</dbReference>
<organism evidence="3">
    <name type="scientific">Menopon gallinae</name>
    <name type="common">poultry shaft louse</name>
    <dbReference type="NCBI Taxonomy" id="328185"/>
    <lineage>
        <taxon>Eukaryota</taxon>
        <taxon>Metazoa</taxon>
        <taxon>Ecdysozoa</taxon>
        <taxon>Arthropoda</taxon>
        <taxon>Hexapoda</taxon>
        <taxon>Insecta</taxon>
        <taxon>Pterygota</taxon>
        <taxon>Neoptera</taxon>
        <taxon>Paraneoptera</taxon>
        <taxon>Psocodea</taxon>
        <taxon>Troctomorpha</taxon>
        <taxon>Phthiraptera</taxon>
        <taxon>Amblycera</taxon>
        <taxon>Menoponidae</taxon>
        <taxon>Menopon</taxon>
    </lineage>
</organism>
<evidence type="ECO:0000259" key="2">
    <source>
        <dbReference type="PROSITE" id="PS50021"/>
    </source>
</evidence>
<dbReference type="PANTHER" id="PTHR12509">
    <property type="entry name" value="SPERMATOGENESIS-ASSOCIATED 4-RELATED"/>
    <property type="match status" value="1"/>
</dbReference>
<name>A0AAW2I5I8_9NEOP</name>
<dbReference type="EMBL" id="JARGDH010000002">
    <property type="protein sequence ID" value="KAL0277632.1"/>
    <property type="molecule type" value="Genomic_DNA"/>
</dbReference>
<dbReference type="GO" id="GO:0005930">
    <property type="term" value="C:axoneme"/>
    <property type="evidence" value="ECO:0007669"/>
    <property type="project" value="TreeGrafter"/>
</dbReference>
<feature type="coiled-coil region" evidence="1">
    <location>
        <begin position="160"/>
        <end position="194"/>
    </location>
</feature>
<feature type="domain" description="Calponin-homology (CH)" evidence="2">
    <location>
        <begin position="5"/>
        <end position="114"/>
    </location>
</feature>
<proteinExistence type="predicted"/>
<dbReference type="Gene3D" id="1.10.418.10">
    <property type="entry name" value="Calponin-like domain"/>
    <property type="match status" value="1"/>
</dbReference>
<dbReference type="AlphaFoldDB" id="A0AAW2I5I8"/>
<dbReference type="PROSITE" id="PS50021">
    <property type="entry name" value="CH"/>
    <property type="match status" value="1"/>
</dbReference>
<evidence type="ECO:0000256" key="1">
    <source>
        <dbReference type="SAM" id="Coils"/>
    </source>
</evidence>
<dbReference type="SUPFAM" id="SSF47576">
    <property type="entry name" value="Calponin-homology domain, CH-domain"/>
    <property type="match status" value="1"/>
</dbReference>
<protein>
    <recommendedName>
        <fullName evidence="2">Calponin-homology (CH) domain-containing protein</fullName>
    </recommendedName>
</protein>
<dbReference type="InterPro" id="IPR052111">
    <property type="entry name" value="Spermatogenesis_Ciliary_MAP"/>
</dbReference>
<keyword evidence="1" id="KW-0175">Coiled coil</keyword>
<dbReference type="GO" id="GO:0051493">
    <property type="term" value="P:regulation of cytoskeleton organization"/>
    <property type="evidence" value="ECO:0007669"/>
    <property type="project" value="TreeGrafter"/>
</dbReference>
<evidence type="ECO:0000313" key="3">
    <source>
        <dbReference type="EMBL" id="KAL0277632.1"/>
    </source>
</evidence>
<dbReference type="GO" id="GO:0008017">
    <property type="term" value="F:microtubule binding"/>
    <property type="evidence" value="ECO:0007669"/>
    <property type="project" value="TreeGrafter"/>
</dbReference>
<dbReference type="Pfam" id="PF06294">
    <property type="entry name" value="CH_2"/>
    <property type="match status" value="1"/>
</dbReference>
<dbReference type="InterPro" id="IPR036872">
    <property type="entry name" value="CH_dom_sf"/>
</dbReference>
<comment type="caution">
    <text evidence="3">The sequence shown here is derived from an EMBL/GenBank/DDBJ whole genome shotgun (WGS) entry which is preliminary data.</text>
</comment>
<dbReference type="FunFam" id="1.10.418.10:FF:000059">
    <property type="entry name" value="RIKEN cDNA 6430531B16 gene"/>
    <property type="match status" value="1"/>
</dbReference>
<sequence length="223" mass="26118">MKPEKYKSETIYEWIDEMGDKIPFSRPKKNFARDFSDGVLVAELLKYFYPRFVEVHNYPPANSYALKLENWNTMNRKVMPKLKLHLNSNLIEELSRANPRAVEKLLVEIKEKIDSVLSDDSKDSDDIISPEISDEVMKIPISKTDDGEKVYKKMVPANLLEKKIVEVKEKDKTIDVLEKRIQHLESLLALKETRIHNLTMQLCKPEKNDLLFKPVKRSLKFQN</sequence>
<reference evidence="3" key="1">
    <citation type="journal article" date="2024" name="Gigascience">
        <title>Chromosome-level genome of the poultry shaft louse Menopon gallinae provides insight into the host-switching and adaptive evolution of parasitic lice.</title>
        <authorList>
            <person name="Xu Y."/>
            <person name="Ma L."/>
            <person name="Liu S."/>
            <person name="Liang Y."/>
            <person name="Liu Q."/>
            <person name="He Z."/>
            <person name="Tian L."/>
            <person name="Duan Y."/>
            <person name="Cai W."/>
            <person name="Li H."/>
            <person name="Song F."/>
        </authorList>
    </citation>
    <scope>NUCLEOTIDE SEQUENCE</scope>
    <source>
        <strain evidence="3">Cailab_2023a</strain>
    </source>
</reference>
<dbReference type="InterPro" id="IPR010441">
    <property type="entry name" value="CH_2"/>
</dbReference>